<dbReference type="Proteomes" id="UP000221080">
    <property type="component" value="Chromosome 12"/>
</dbReference>
<keyword evidence="6" id="KW-0862">Zinc</keyword>
<keyword evidence="3 7" id="KW-0812">Transmembrane</keyword>
<evidence type="ECO:0000313" key="9">
    <source>
        <dbReference type="RefSeq" id="XP_053539863.1"/>
    </source>
</evidence>
<evidence type="ECO:0000256" key="1">
    <source>
        <dbReference type="ARBA" id="ARBA00004127"/>
    </source>
</evidence>
<feature type="binding site" evidence="6">
    <location>
        <position position="174"/>
    </location>
    <ligand>
        <name>Zn(2+)</name>
        <dbReference type="ChEBI" id="CHEBI:29105"/>
    </ligand>
</feature>
<feature type="binding site" evidence="6">
    <location>
        <position position="303"/>
    </location>
    <ligand>
        <name>Zn(2+)</name>
        <dbReference type="ChEBI" id="CHEBI:29105"/>
    </ligand>
</feature>
<feature type="transmembrane region" description="Helical" evidence="7">
    <location>
        <begin position="301"/>
        <end position="318"/>
    </location>
</feature>
<dbReference type="GO" id="GO:0046872">
    <property type="term" value="F:metal ion binding"/>
    <property type="evidence" value="ECO:0007669"/>
    <property type="project" value="UniProtKB-KW"/>
</dbReference>
<evidence type="ECO:0000256" key="2">
    <source>
        <dbReference type="ARBA" id="ARBA00007018"/>
    </source>
</evidence>
<dbReference type="PANTHER" id="PTHR20855:SF26">
    <property type="entry name" value="MONOCYTE TO MACROPHAGE DIFFERENTIATION FACTOR"/>
    <property type="match status" value="1"/>
</dbReference>
<dbReference type="GeneID" id="100528510"/>
<protein>
    <submittedName>
        <fullName evidence="9">Monocyte to macrophage differentiation factor isoform X1</fullName>
    </submittedName>
</protein>
<evidence type="ECO:0000256" key="3">
    <source>
        <dbReference type="ARBA" id="ARBA00022692"/>
    </source>
</evidence>
<reference evidence="9" key="2">
    <citation type="submission" date="2025-08" db="UniProtKB">
        <authorList>
            <consortium name="RefSeq"/>
        </authorList>
    </citation>
    <scope>IDENTIFICATION</scope>
    <source>
        <tissue evidence="9">Blood</tissue>
    </source>
</reference>
<reference evidence="8" key="1">
    <citation type="journal article" date="2016" name="Nat. Commun.">
        <title>The channel catfish genome sequence provides insights into the evolution of scale formation in teleosts.</title>
        <authorList>
            <person name="Liu Z."/>
            <person name="Liu S."/>
            <person name="Yao J."/>
            <person name="Bao L."/>
            <person name="Zhang J."/>
            <person name="Li Y."/>
            <person name="Jiang C."/>
            <person name="Sun L."/>
            <person name="Wang R."/>
            <person name="Zhang Y."/>
            <person name="Zhou T."/>
            <person name="Zeng Q."/>
            <person name="Fu Q."/>
            <person name="Gao S."/>
            <person name="Li N."/>
            <person name="Koren S."/>
            <person name="Jiang Y."/>
            <person name="Zimin A."/>
            <person name="Xu P."/>
            <person name="Phillippy A.M."/>
            <person name="Geng X."/>
            <person name="Song L."/>
            <person name="Sun F."/>
            <person name="Li C."/>
            <person name="Wang X."/>
            <person name="Chen A."/>
            <person name="Jin Y."/>
            <person name="Yuan Z."/>
            <person name="Yang Y."/>
            <person name="Tan S."/>
            <person name="Peatman E."/>
            <person name="Lu J."/>
            <person name="Qin Z."/>
            <person name="Dunham R."/>
            <person name="Li Z."/>
            <person name="Sonstegard T."/>
            <person name="Feng J."/>
            <person name="Danzmann R.G."/>
            <person name="Schroeder S."/>
            <person name="Scheffler B."/>
            <person name="Duke M.V."/>
            <person name="Ballard L."/>
            <person name="Kucuktas H."/>
            <person name="Kaltenboeck L."/>
            <person name="Liu H."/>
            <person name="Armbruster J."/>
            <person name="Xie Y."/>
            <person name="Kirby M.L."/>
            <person name="Tian Y."/>
            <person name="Flanagan M.E."/>
            <person name="Mu W."/>
            <person name="Waldbieser G.C."/>
        </authorList>
    </citation>
    <scope>NUCLEOTIDE SEQUENCE [LARGE SCALE GENOMIC DNA]</scope>
    <source>
        <strain evidence="8">SDA103</strain>
    </source>
</reference>
<dbReference type="InterPro" id="IPR004254">
    <property type="entry name" value="AdipoR/HlyIII-related"/>
</dbReference>
<evidence type="ECO:0000313" key="8">
    <source>
        <dbReference type="Proteomes" id="UP000221080"/>
    </source>
</evidence>
<dbReference type="CTD" id="23531"/>
<comment type="subcellular location">
    <subcellularLocation>
        <location evidence="1">Endomembrane system</location>
        <topology evidence="1">Multi-pass membrane protein</topology>
    </subcellularLocation>
</comment>
<evidence type="ECO:0000256" key="4">
    <source>
        <dbReference type="ARBA" id="ARBA00022989"/>
    </source>
</evidence>
<feature type="transmembrane region" description="Helical" evidence="7">
    <location>
        <begin position="156"/>
        <end position="176"/>
    </location>
</feature>
<organism evidence="8 9">
    <name type="scientific">Ictalurus punctatus</name>
    <name type="common">Channel catfish</name>
    <name type="synonym">Silurus punctatus</name>
    <dbReference type="NCBI Taxonomy" id="7998"/>
    <lineage>
        <taxon>Eukaryota</taxon>
        <taxon>Metazoa</taxon>
        <taxon>Chordata</taxon>
        <taxon>Craniata</taxon>
        <taxon>Vertebrata</taxon>
        <taxon>Euteleostomi</taxon>
        <taxon>Actinopterygii</taxon>
        <taxon>Neopterygii</taxon>
        <taxon>Teleostei</taxon>
        <taxon>Ostariophysi</taxon>
        <taxon>Siluriformes</taxon>
        <taxon>Ictaluridae</taxon>
        <taxon>Ictalurus</taxon>
    </lineage>
</organism>
<dbReference type="RefSeq" id="XP_053539863.1">
    <property type="nucleotide sequence ID" value="XM_053683888.1"/>
</dbReference>
<evidence type="ECO:0000256" key="5">
    <source>
        <dbReference type="ARBA" id="ARBA00023136"/>
    </source>
</evidence>
<keyword evidence="4 7" id="KW-1133">Transmembrane helix</keyword>
<keyword evidence="8" id="KW-1185">Reference proteome</keyword>
<name>A0A9F7RN62_ICTPU</name>
<feature type="binding site" evidence="6">
    <location>
        <position position="299"/>
    </location>
    <ligand>
        <name>Zn(2+)</name>
        <dbReference type="ChEBI" id="CHEBI:29105"/>
    </ligand>
</feature>
<feature type="transmembrane region" description="Helical" evidence="7">
    <location>
        <begin position="272"/>
        <end position="289"/>
    </location>
</feature>
<accession>A0A9F7RN62</accession>
<dbReference type="Pfam" id="PF03006">
    <property type="entry name" value="HlyIII"/>
    <property type="match status" value="1"/>
</dbReference>
<dbReference type="NCBIfam" id="TIGR01065">
    <property type="entry name" value="hlyIII"/>
    <property type="match status" value="1"/>
</dbReference>
<keyword evidence="6" id="KW-0479">Metal-binding</keyword>
<proteinExistence type="inferred from homology"/>
<dbReference type="AlphaFoldDB" id="A0A9F7RN62"/>
<sequence>MCHLQNTECILGDLYLLQNKMWTLPIVVHCRSSTVGLACYPAFSLINNHETRSRGLKTDTEHTNTYDCFLKRRTFCTNAGTGSGEVLAERTCFKMKRVNSVQRFMNSRAAANSRYKPTSYEHAANCYTHALVIVPAIVGVALLHRLSDDRWEKITAWVYGLGLCALFLISTIFHIITWKKSHMRTVEHCFHMCDRVVIYFFIAASYTPWLNLRELGPLASHMRWFVWLMAAAGTIYVFNYHEKYKLVELAFYLTMGFSPALVVTSMTNTDGVYELAFGGFIYCLGVVFFKSDGVIPFAHAIWHVFVTLAAAVHYYAIWKYLYRSSPGDEVRAVADL</sequence>
<dbReference type="InterPro" id="IPR005744">
    <property type="entry name" value="Hy-lIII"/>
</dbReference>
<evidence type="ECO:0000256" key="6">
    <source>
        <dbReference type="PIRSR" id="PIRSR604254-1"/>
    </source>
</evidence>
<dbReference type="GO" id="GO:0016020">
    <property type="term" value="C:membrane"/>
    <property type="evidence" value="ECO:0007669"/>
    <property type="project" value="InterPro"/>
</dbReference>
<feature type="transmembrane region" description="Helical" evidence="7">
    <location>
        <begin position="224"/>
        <end position="240"/>
    </location>
</feature>
<feature type="transmembrane region" description="Helical" evidence="7">
    <location>
        <begin position="249"/>
        <end position="266"/>
    </location>
</feature>
<gene>
    <name evidence="9" type="primary">mmd</name>
    <name evidence="9" type="synonym">paqrb</name>
</gene>
<dbReference type="PANTHER" id="PTHR20855">
    <property type="entry name" value="ADIPOR/PROGESTIN RECEPTOR-RELATED"/>
    <property type="match status" value="1"/>
</dbReference>
<dbReference type="GO" id="GO:0012505">
    <property type="term" value="C:endomembrane system"/>
    <property type="evidence" value="ECO:0007669"/>
    <property type="project" value="UniProtKB-SubCell"/>
</dbReference>
<feature type="transmembrane region" description="Helical" evidence="7">
    <location>
        <begin position="196"/>
        <end position="212"/>
    </location>
</feature>
<dbReference type="OrthoDB" id="186812at2759"/>
<dbReference type="GO" id="GO:0140911">
    <property type="term" value="F:pore-forming activity"/>
    <property type="evidence" value="ECO:0007669"/>
    <property type="project" value="InterPro"/>
</dbReference>
<keyword evidence="5 7" id="KW-0472">Membrane</keyword>
<evidence type="ECO:0000256" key="7">
    <source>
        <dbReference type="SAM" id="Phobius"/>
    </source>
</evidence>
<feature type="transmembrane region" description="Helical" evidence="7">
    <location>
        <begin position="124"/>
        <end position="144"/>
    </location>
</feature>
<comment type="similarity">
    <text evidence="2">Belongs to the ADIPOR family.</text>
</comment>